<evidence type="ECO:0000256" key="1">
    <source>
        <dbReference type="SAM" id="MobiDB-lite"/>
    </source>
</evidence>
<gene>
    <name evidence="2" type="ORF">GCM10007857_46800</name>
</gene>
<evidence type="ECO:0000313" key="2">
    <source>
        <dbReference type="EMBL" id="GLR87968.1"/>
    </source>
</evidence>
<organism evidence="2 3">
    <name type="scientific">Bradyrhizobium iriomotense</name>
    <dbReference type="NCBI Taxonomy" id="441950"/>
    <lineage>
        <taxon>Bacteria</taxon>
        <taxon>Pseudomonadati</taxon>
        <taxon>Pseudomonadota</taxon>
        <taxon>Alphaproteobacteria</taxon>
        <taxon>Hyphomicrobiales</taxon>
        <taxon>Nitrobacteraceae</taxon>
        <taxon>Bradyrhizobium</taxon>
    </lineage>
</organism>
<keyword evidence="3" id="KW-1185">Reference proteome</keyword>
<sequence>MELDGSPAVADFDEADDMIAVDAPAPQPVGGTPSATPAAACPTRIRVVNIFPITLTAANVAAGFHTGVGGIAVMEVGDSSGRDWAGTAIHENIDTGTNTCQPGTAACPNSQGQGGGGGSTFTVGDPLNTLGMALPSRKNTFYDLHMFAVKPSILHQNNLTSCEHSCRQRYDCGGQFFGPTFTIHRTMTRDTINSGGASVNVTRVELDKPQNPRPPGDYPGLNLPPNTGYG</sequence>
<accession>A0ABQ6B6Z7</accession>
<comment type="caution">
    <text evidence="2">The sequence shown here is derived from an EMBL/GenBank/DDBJ whole genome shotgun (WGS) entry which is preliminary data.</text>
</comment>
<name>A0ABQ6B6Z7_9BRAD</name>
<dbReference type="EMBL" id="BSOW01000016">
    <property type="protein sequence ID" value="GLR87968.1"/>
    <property type="molecule type" value="Genomic_DNA"/>
</dbReference>
<protein>
    <submittedName>
        <fullName evidence="2">Uncharacterized protein</fullName>
    </submittedName>
</protein>
<evidence type="ECO:0000313" key="3">
    <source>
        <dbReference type="Proteomes" id="UP001156905"/>
    </source>
</evidence>
<feature type="region of interest" description="Disordered" evidence="1">
    <location>
        <begin position="193"/>
        <end position="230"/>
    </location>
</feature>
<proteinExistence type="predicted"/>
<dbReference type="Proteomes" id="UP001156905">
    <property type="component" value="Unassembled WGS sequence"/>
</dbReference>
<reference evidence="3" key="1">
    <citation type="journal article" date="2019" name="Int. J. Syst. Evol. Microbiol.">
        <title>The Global Catalogue of Microorganisms (GCM) 10K type strain sequencing project: providing services to taxonomists for standard genome sequencing and annotation.</title>
        <authorList>
            <consortium name="The Broad Institute Genomics Platform"/>
            <consortium name="The Broad Institute Genome Sequencing Center for Infectious Disease"/>
            <person name="Wu L."/>
            <person name="Ma J."/>
        </authorList>
    </citation>
    <scope>NUCLEOTIDE SEQUENCE [LARGE SCALE GENOMIC DNA]</scope>
    <source>
        <strain evidence="3">NBRC 102520</strain>
    </source>
</reference>